<organism evidence="2 3">
    <name type="scientific">Thalassiosira oceanica</name>
    <name type="common">Marine diatom</name>
    <dbReference type="NCBI Taxonomy" id="159749"/>
    <lineage>
        <taxon>Eukaryota</taxon>
        <taxon>Sar</taxon>
        <taxon>Stramenopiles</taxon>
        <taxon>Ochrophyta</taxon>
        <taxon>Bacillariophyta</taxon>
        <taxon>Coscinodiscophyceae</taxon>
        <taxon>Thalassiosirophycidae</taxon>
        <taxon>Thalassiosirales</taxon>
        <taxon>Thalassiosiraceae</taxon>
        <taxon>Thalassiosira</taxon>
    </lineage>
</organism>
<gene>
    <name evidence="2" type="ORF">THAOC_02328</name>
</gene>
<sequence>MTALIPCNHGQVGQSITTAPSPTPLDLSTSTIKIALRGPQLQVQAAQVGLSYLLRSQKQKQASGGAKRPVWWGPPYSSALDPAWPLVFVSPQTPQGGRSSSLADGLSEFGQEANRQRRRRGAAEEPSTDIGPEGGTSAGRARAMMSEFAVTPASAMGAVIGPPGEAMEELDSPYHRCAGRADRARQGAVVAIQYRWENEPKGGK</sequence>
<dbReference type="AlphaFoldDB" id="K0TEU0"/>
<keyword evidence="3" id="KW-1185">Reference proteome</keyword>
<proteinExistence type="predicted"/>
<evidence type="ECO:0000313" key="2">
    <source>
        <dbReference type="EMBL" id="EJK75935.1"/>
    </source>
</evidence>
<protein>
    <submittedName>
        <fullName evidence="2">Uncharacterized protein</fullName>
    </submittedName>
</protein>
<evidence type="ECO:0000313" key="3">
    <source>
        <dbReference type="Proteomes" id="UP000266841"/>
    </source>
</evidence>
<dbReference type="EMBL" id="AGNL01002645">
    <property type="protein sequence ID" value="EJK75935.1"/>
    <property type="molecule type" value="Genomic_DNA"/>
</dbReference>
<accession>K0TEU0</accession>
<reference evidence="2 3" key="1">
    <citation type="journal article" date="2012" name="Genome Biol.">
        <title>Genome and low-iron response of an oceanic diatom adapted to chronic iron limitation.</title>
        <authorList>
            <person name="Lommer M."/>
            <person name="Specht M."/>
            <person name="Roy A.S."/>
            <person name="Kraemer L."/>
            <person name="Andreson R."/>
            <person name="Gutowska M.A."/>
            <person name="Wolf J."/>
            <person name="Bergner S.V."/>
            <person name="Schilhabel M.B."/>
            <person name="Klostermeier U.C."/>
            <person name="Beiko R.G."/>
            <person name="Rosenstiel P."/>
            <person name="Hippler M."/>
            <person name="Laroche J."/>
        </authorList>
    </citation>
    <scope>NUCLEOTIDE SEQUENCE [LARGE SCALE GENOMIC DNA]</scope>
    <source>
        <strain evidence="2 3">CCMP1005</strain>
    </source>
</reference>
<dbReference type="Proteomes" id="UP000266841">
    <property type="component" value="Unassembled WGS sequence"/>
</dbReference>
<comment type="caution">
    <text evidence="2">The sequence shown here is derived from an EMBL/GenBank/DDBJ whole genome shotgun (WGS) entry which is preliminary data.</text>
</comment>
<name>K0TEU0_THAOC</name>
<feature type="region of interest" description="Disordered" evidence="1">
    <location>
        <begin position="110"/>
        <end position="138"/>
    </location>
</feature>
<evidence type="ECO:0000256" key="1">
    <source>
        <dbReference type="SAM" id="MobiDB-lite"/>
    </source>
</evidence>